<dbReference type="Proteomes" id="UP000799439">
    <property type="component" value="Unassembled WGS sequence"/>
</dbReference>
<protein>
    <recommendedName>
        <fullName evidence="4">Myb-like domain-containing protein</fullName>
    </recommendedName>
</protein>
<organism evidence="2 3">
    <name type="scientific">Myriangium duriaei CBS 260.36</name>
    <dbReference type="NCBI Taxonomy" id="1168546"/>
    <lineage>
        <taxon>Eukaryota</taxon>
        <taxon>Fungi</taxon>
        <taxon>Dikarya</taxon>
        <taxon>Ascomycota</taxon>
        <taxon>Pezizomycotina</taxon>
        <taxon>Dothideomycetes</taxon>
        <taxon>Dothideomycetidae</taxon>
        <taxon>Myriangiales</taxon>
        <taxon>Myriangiaceae</taxon>
        <taxon>Myriangium</taxon>
    </lineage>
</organism>
<evidence type="ECO:0000313" key="2">
    <source>
        <dbReference type="EMBL" id="KAF2151693.1"/>
    </source>
</evidence>
<feature type="region of interest" description="Disordered" evidence="1">
    <location>
        <begin position="105"/>
        <end position="223"/>
    </location>
</feature>
<keyword evidence="3" id="KW-1185">Reference proteome</keyword>
<gene>
    <name evidence="2" type="ORF">K461DRAFT_155392</name>
</gene>
<proteinExistence type="predicted"/>
<evidence type="ECO:0000313" key="3">
    <source>
        <dbReference type="Proteomes" id="UP000799439"/>
    </source>
</evidence>
<accession>A0A9P4MG19</accession>
<sequence length="314" mass="35138">MLATMSFPPFSGPDQPPYHTNELPSGDDLSNPMYYNPSNVPYRGAYESPYVPSGQDHSNYLLAHSTHTTPGPPGSSVHGSPWIHYNNASVSDAYSYSTLPPSMRLPSQLEDESSSMVGSSIKRSPSVFESSSETQAWTGTPIGLGLRYPGPDHSAATGPGTAEHDFFSQSPQSLEHPRPRRRTLPALAPNTSQSPKRNRDDDDKESICSTDKRRKLTGSVPSSDLAEEDRLLVQLKEEEDLPWKAIAARFTAHYGKTFQVAALQMRYKRLRERHRAWTTEEVEALKQAHEHWEKSKWEIISAKVRQYASIIRIC</sequence>
<dbReference type="InterPro" id="IPR001005">
    <property type="entry name" value="SANT/Myb"/>
</dbReference>
<evidence type="ECO:0008006" key="4">
    <source>
        <dbReference type="Google" id="ProtNLM"/>
    </source>
</evidence>
<feature type="region of interest" description="Disordered" evidence="1">
    <location>
        <begin position="1"/>
        <end position="77"/>
    </location>
</feature>
<evidence type="ECO:0000256" key="1">
    <source>
        <dbReference type="SAM" id="MobiDB-lite"/>
    </source>
</evidence>
<dbReference type="AlphaFoldDB" id="A0A9P4MG19"/>
<comment type="caution">
    <text evidence="2">The sequence shown here is derived from an EMBL/GenBank/DDBJ whole genome shotgun (WGS) entry which is preliminary data.</text>
</comment>
<dbReference type="EMBL" id="ML996087">
    <property type="protein sequence ID" value="KAF2151693.1"/>
    <property type="molecule type" value="Genomic_DNA"/>
</dbReference>
<dbReference type="OrthoDB" id="5421421at2759"/>
<name>A0A9P4MG19_9PEZI</name>
<reference evidence="2" key="1">
    <citation type="journal article" date="2020" name="Stud. Mycol.">
        <title>101 Dothideomycetes genomes: a test case for predicting lifestyles and emergence of pathogens.</title>
        <authorList>
            <person name="Haridas S."/>
            <person name="Albert R."/>
            <person name="Binder M."/>
            <person name="Bloem J."/>
            <person name="Labutti K."/>
            <person name="Salamov A."/>
            <person name="Andreopoulos B."/>
            <person name="Baker S."/>
            <person name="Barry K."/>
            <person name="Bills G."/>
            <person name="Bluhm B."/>
            <person name="Cannon C."/>
            <person name="Castanera R."/>
            <person name="Culley D."/>
            <person name="Daum C."/>
            <person name="Ezra D."/>
            <person name="Gonzalez J."/>
            <person name="Henrissat B."/>
            <person name="Kuo A."/>
            <person name="Liang C."/>
            <person name="Lipzen A."/>
            <person name="Lutzoni F."/>
            <person name="Magnuson J."/>
            <person name="Mondo S."/>
            <person name="Nolan M."/>
            <person name="Ohm R."/>
            <person name="Pangilinan J."/>
            <person name="Park H.-J."/>
            <person name="Ramirez L."/>
            <person name="Alfaro M."/>
            <person name="Sun H."/>
            <person name="Tritt A."/>
            <person name="Yoshinaga Y."/>
            <person name="Zwiers L.-H."/>
            <person name="Turgeon B."/>
            <person name="Goodwin S."/>
            <person name="Spatafora J."/>
            <person name="Crous P."/>
            <person name="Grigoriev I."/>
        </authorList>
    </citation>
    <scope>NUCLEOTIDE SEQUENCE</scope>
    <source>
        <strain evidence="2">CBS 260.36</strain>
    </source>
</reference>
<feature type="compositionally biased region" description="Polar residues" evidence="1">
    <location>
        <begin position="114"/>
        <end position="138"/>
    </location>
</feature>
<dbReference type="CDD" id="cd00167">
    <property type="entry name" value="SANT"/>
    <property type="match status" value="1"/>
</dbReference>